<dbReference type="AlphaFoldDB" id="A0A518G5W4"/>
<gene>
    <name evidence="2" type="primary">pphA_1</name>
    <name evidence="2" type="ORF">Q31a_22950</name>
</gene>
<dbReference type="GO" id="GO:0008803">
    <property type="term" value="F:bis(5'-nucleosyl)-tetraphosphatase (symmetrical) activity"/>
    <property type="evidence" value="ECO:0007669"/>
    <property type="project" value="TreeGrafter"/>
</dbReference>
<keyword evidence="3" id="KW-1185">Reference proteome</keyword>
<dbReference type="EMBL" id="CP036298">
    <property type="protein sequence ID" value="QDV23982.1"/>
    <property type="molecule type" value="Genomic_DNA"/>
</dbReference>
<dbReference type="CDD" id="cd00144">
    <property type="entry name" value="MPP_PPP_family"/>
    <property type="match status" value="1"/>
</dbReference>
<dbReference type="Gene3D" id="3.60.21.10">
    <property type="match status" value="1"/>
</dbReference>
<evidence type="ECO:0000313" key="3">
    <source>
        <dbReference type="Proteomes" id="UP000318017"/>
    </source>
</evidence>
<accession>A0A518G5W4</accession>
<feature type="domain" description="Calcineurin-like phosphoesterase" evidence="1">
    <location>
        <begin position="1"/>
        <end position="179"/>
    </location>
</feature>
<dbReference type="InterPro" id="IPR050126">
    <property type="entry name" value="Ap4A_hydrolase"/>
</dbReference>
<dbReference type="EC" id="3.1.3.16" evidence="2"/>
<evidence type="ECO:0000313" key="2">
    <source>
        <dbReference type="EMBL" id="QDV23982.1"/>
    </source>
</evidence>
<dbReference type="RefSeq" id="WP_145077303.1">
    <property type="nucleotide sequence ID" value="NZ_CP036298.1"/>
</dbReference>
<dbReference type="PANTHER" id="PTHR42850">
    <property type="entry name" value="METALLOPHOSPHOESTERASE"/>
    <property type="match status" value="1"/>
</dbReference>
<protein>
    <submittedName>
        <fullName evidence="2">Serine/threonine-protein phosphatase 1</fullName>
        <ecNumber evidence="2">3.1.3.16</ecNumber>
    </submittedName>
</protein>
<dbReference type="InterPro" id="IPR029052">
    <property type="entry name" value="Metallo-depent_PP-like"/>
</dbReference>
<keyword evidence="2" id="KW-0378">Hydrolase</keyword>
<proteinExistence type="predicted"/>
<name>A0A518G5W4_9BACT</name>
<dbReference type="GO" id="GO:0004722">
    <property type="term" value="F:protein serine/threonine phosphatase activity"/>
    <property type="evidence" value="ECO:0007669"/>
    <property type="project" value="UniProtKB-EC"/>
</dbReference>
<dbReference type="Proteomes" id="UP000318017">
    <property type="component" value="Chromosome"/>
</dbReference>
<sequence>MRTIAIGDIHGCSKALDGLLQILDPQPADCLVFLGDYVDRGPDSRGVIDMLLELEGRCKTVFLRGNHEIMFSGVLRGLEPTLWMQNGGSQTLTSYGGLLDHVPDRHREFLQNCVPHYETEKSMFVHANYVADLPLDQQPDLALYWEHLNDRWPEPHVSGKHVYCGHTPQTGGQIGWYSHFTCIDTCCFGGNWLTAVDVDSWESWQVSRQGHLRENWRLLKKIVQKIRKNARRYRS</sequence>
<evidence type="ECO:0000259" key="1">
    <source>
        <dbReference type="Pfam" id="PF00149"/>
    </source>
</evidence>
<dbReference type="Pfam" id="PF00149">
    <property type="entry name" value="Metallophos"/>
    <property type="match status" value="1"/>
</dbReference>
<reference evidence="2 3" key="1">
    <citation type="submission" date="2019-02" db="EMBL/GenBank/DDBJ databases">
        <title>Deep-cultivation of Planctomycetes and their phenomic and genomic characterization uncovers novel biology.</title>
        <authorList>
            <person name="Wiegand S."/>
            <person name="Jogler M."/>
            <person name="Boedeker C."/>
            <person name="Pinto D."/>
            <person name="Vollmers J."/>
            <person name="Rivas-Marin E."/>
            <person name="Kohn T."/>
            <person name="Peeters S.H."/>
            <person name="Heuer A."/>
            <person name="Rast P."/>
            <person name="Oberbeckmann S."/>
            <person name="Bunk B."/>
            <person name="Jeske O."/>
            <person name="Meyerdierks A."/>
            <person name="Storesund J.E."/>
            <person name="Kallscheuer N."/>
            <person name="Luecker S."/>
            <person name="Lage O.M."/>
            <person name="Pohl T."/>
            <person name="Merkel B.J."/>
            <person name="Hornburger P."/>
            <person name="Mueller R.-W."/>
            <person name="Bruemmer F."/>
            <person name="Labrenz M."/>
            <person name="Spormann A.M."/>
            <person name="Op den Camp H."/>
            <person name="Overmann J."/>
            <person name="Amann R."/>
            <person name="Jetten M.S.M."/>
            <person name="Mascher T."/>
            <person name="Medema M.H."/>
            <person name="Devos D.P."/>
            <person name="Kaster A.-K."/>
            <person name="Ovreas L."/>
            <person name="Rohde M."/>
            <person name="Galperin M.Y."/>
            <person name="Jogler C."/>
        </authorList>
    </citation>
    <scope>NUCLEOTIDE SEQUENCE [LARGE SCALE GENOMIC DNA]</scope>
    <source>
        <strain evidence="2 3">Q31a</strain>
    </source>
</reference>
<dbReference type="InterPro" id="IPR004843">
    <property type="entry name" value="Calcineurin-like_PHP"/>
</dbReference>
<dbReference type="PANTHER" id="PTHR42850:SF4">
    <property type="entry name" value="ZINC-DEPENDENT ENDOPOLYPHOSPHATASE"/>
    <property type="match status" value="1"/>
</dbReference>
<dbReference type="KEGG" id="ahel:Q31a_22950"/>
<dbReference type="GO" id="GO:0110154">
    <property type="term" value="P:RNA decapping"/>
    <property type="evidence" value="ECO:0007669"/>
    <property type="project" value="TreeGrafter"/>
</dbReference>
<organism evidence="2 3">
    <name type="scientific">Aureliella helgolandensis</name>
    <dbReference type="NCBI Taxonomy" id="2527968"/>
    <lineage>
        <taxon>Bacteria</taxon>
        <taxon>Pseudomonadati</taxon>
        <taxon>Planctomycetota</taxon>
        <taxon>Planctomycetia</taxon>
        <taxon>Pirellulales</taxon>
        <taxon>Pirellulaceae</taxon>
        <taxon>Aureliella</taxon>
    </lineage>
</organism>
<dbReference type="OrthoDB" id="384253at2"/>
<dbReference type="SUPFAM" id="SSF56300">
    <property type="entry name" value="Metallo-dependent phosphatases"/>
    <property type="match status" value="1"/>
</dbReference>
<dbReference type="GO" id="GO:0005737">
    <property type="term" value="C:cytoplasm"/>
    <property type="evidence" value="ECO:0007669"/>
    <property type="project" value="TreeGrafter"/>
</dbReference>